<keyword evidence="3" id="KW-1133">Transmembrane helix</keyword>
<feature type="transmembrane region" description="Helical" evidence="3">
    <location>
        <begin position="210"/>
        <end position="230"/>
    </location>
</feature>
<evidence type="ECO:0000256" key="3">
    <source>
        <dbReference type="SAM" id="Phobius"/>
    </source>
</evidence>
<organism evidence="5 6">
    <name type="scientific">Chlorella sorokiniana</name>
    <name type="common">Freshwater green alga</name>
    <dbReference type="NCBI Taxonomy" id="3076"/>
    <lineage>
        <taxon>Eukaryota</taxon>
        <taxon>Viridiplantae</taxon>
        <taxon>Chlorophyta</taxon>
        <taxon>core chlorophytes</taxon>
        <taxon>Trebouxiophyceae</taxon>
        <taxon>Chlorellales</taxon>
        <taxon>Chlorellaceae</taxon>
        <taxon>Chlorella clade</taxon>
        <taxon>Chlorella</taxon>
    </lineage>
</organism>
<dbReference type="InterPro" id="IPR052402">
    <property type="entry name" value="ADCK_kinase"/>
</dbReference>
<keyword evidence="3" id="KW-0472">Membrane</keyword>
<keyword evidence="3" id="KW-0812">Transmembrane</keyword>
<protein>
    <submittedName>
        <fullName evidence="5">Serine threonine-kinase abkC</fullName>
    </submittedName>
</protein>
<dbReference type="GO" id="GO:0016301">
    <property type="term" value="F:kinase activity"/>
    <property type="evidence" value="ECO:0007669"/>
    <property type="project" value="UniProtKB-KW"/>
</dbReference>
<evidence type="ECO:0000256" key="1">
    <source>
        <dbReference type="ARBA" id="ARBA00009670"/>
    </source>
</evidence>
<proteinExistence type="inferred from homology"/>
<dbReference type="InterPro" id="IPR011009">
    <property type="entry name" value="Kinase-like_dom_sf"/>
</dbReference>
<dbReference type="Pfam" id="PF03109">
    <property type="entry name" value="ABC1"/>
    <property type="match status" value="1"/>
</dbReference>
<dbReference type="SUPFAM" id="SSF56112">
    <property type="entry name" value="Protein kinase-like (PK-like)"/>
    <property type="match status" value="1"/>
</dbReference>
<dbReference type="EMBL" id="LHPG02000014">
    <property type="protein sequence ID" value="PRW39221.1"/>
    <property type="molecule type" value="Genomic_DNA"/>
</dbReference>
<dbReference type="STRING" id="3076.A0A2P6TIZ2"/>
<dbReference type="InterPro" id="IPR044095">
    <property type="entry name" value="ADCK2_dom"/>
</dbReference>
<dbReference type="PANTHER" id="PTHR45890:SF1">
    <property type="entry name" value="AARF DOMAIN CONTAINING KINASE 2"/>
    <property type="match status" value="1"/>
</dbReference>
<comment type="similarity">
    <text evidence="1">Belongs to the protein kinase superfamily. ADCK protein kinase family.</text>
</comment>
<dbReference type="CDD" id="cd13971">
    <property type="entry name" value="ADCK2-like"/>
    <property type="match status" value="1"/>
</dbReference>
<comment type="caution">
    <text evidence="5">The sequence shown here is derived from an EMBL/GenBank/DDBJ whole genome shotgun (WGS) entry which is preliminary data.</text>
</comment>
<evidence type="ECO:0000313" key="5">
    <source>
        <dbReference type="EMBL" id="PRW39221.1"/>
    </source>
</evidence>
<feature type="compositionally biased region" description="Low complexity" evidence="2">
    <location>
        <begin position="22"/>
        <end position="45"/>
    </location>
</feature>
<accession>A0A2P6TIZ2</accession>
<dbReference type="AlphaFoldDB" id="A0A2P6TIZ2"/>
<dbReference type="OrthoDB" id="1290869at2759"/>
<evidence type="ECO:0000256" key="2">
    <source>
        <dbReference type="SAM" id="MobiDB-lite"/>
    </source>
</evidence>
<feature type="transmembrane region" description="Helical" evidence="3">
    <location>
        <begin position="71"/>
        <end position="93"/>
    </location>
</feature>
<evidence type="ECO:0000259" key="4">
    <source>
        <dbReference type="Pfam" id="PF03109"/>
    </source>
</evidence>
<dbReference type="InterPro" id="IPR004147">
    <property type="entry name" value="ABC1_dom"/>
</dbReference>
<gene>
    <name evidence="5" type="ORF">C2E21_6995</name>
</gene>
<evidence type="ECO:0000313" key="6">
    <source>
        <dbReference type="Proteomes" id="UP000239899"/>
    </source>
</evidence>
<keyword evidence="6" id="KW-1185">Reference proteome</keyword>
<feature type="region of interest" description="Disordered" evidence="2">
    <location>
        <begin position="1"/>
        <end position="45"/>
    </location>
</feature>
<name>A0A2P6TIZ2_CHLSO</name>
<dbReference type="PANTHER" id="PTHR45890">
    <property type="entry name" value="AARF DOMAIN CONTAINING KINASE 2 (PREDICTED)"/>
    <property type="match status" value="1"/>
</dbReference>
<reference evidence="5 6" key="1">
    <citation type="journal article" date="2018" name="Plant J.">
        <title>Genome sequences of Chlorella sorokiniana UTEX 1602 and Micractinium conductrix SAG 241.80: implications to maltose excretion by a green alga.</title>
        <authorList>
            <person name="Arriola M.B."/>
            <person name="Velmurugan N."/>
            <person name="Zhang Y."/>
            <person name="Plunkett M.H."/>
            <person name="Hondzo H."/>
            <person name="Barney B.M."/>
        </authorList>
    </citation>
    <scope>NUCLEOTIDE SEQUENCE [LARGE SCALE GENOMIC DNA]</scope>
    <source>
        <strain evidence="6">UTEX 1602</strain>
    </source>
</reference>
<feature type="domain" description="ABC1 atypical kinase-like" evidence="4">
    <location>
        <begin position="293"/>
        <end position="566"/>
    </location>
</feature>
<sequence length="701" mass="75809">MRRVAGSRLQSLRQAAEQLGPSCTSTSGGSAAASLASSSSSSSSSSTRLVGMLGSRLVPAPAAQAAAQAPIAAAVSAGVALPAAAAAAVAAAARRSSRRAARAAVAAAERGGLPSRWAEASRRLRDKVEWVLGRGYHAREAFINAVYMQPSWTKSLLLVLAERLTRGDPRFAWCYSTPVAESEEQLFEAPHQEVATMSAVQRFRRHVSSLLRLTWLLCLFAPVALTAPLVGDLLGISRARWLRLLRWTLEKAGPAFIKWGQWAATRHDLFPPDFCAELEQLHTQAPAHAPLFTEVAVQESFGFDVDDLFSEFDAEPVASGSIGQIHRAVLSDTGARLTGMPAGTLVAVKVRHPNVSEVIERDFGLMMSAAKLVAQLPALQSFRLEESLKQFAAPLREQVDLAREATHLHAFNYNFRSTAGVSFPVPLYPLVKPAVLVETFEAGTHISAYVARGPGAPHNSELARLGARTMLHMLIVDNLIHADLHPGNILVTLDLPFGRPLNALVTAASRAADALGFDSAAWLDSWQRAKLVLLDAGMAMRLSKDDQRNMFGLFEAFAEMDGARLADWVLRFSGEEQSCPDPERFKTDVALFFDKLTAETQATGATHGADALADVLEMVRTHQVNMPGHICATVVTTMVLEGWSNQLDPNHSTLQEVKRMIAASKGGLLGQLTEVMLRGELAADHEIMERVELLEPTLVRV</sequence>
<dbReference type="Proteomes" id="UP000239899">
    <property type="component" value="Unassembled WGS sequence"/>
</dbReference>